<feature type="region of interest" description="Disordered" evidence="5">
    <location>
        <begin position="75"/>
        <end position="145"/>
    </location>
</feature>
<keyword evidence="2 6" id="KW-0812">Transmembrane</keyword>
<dbReference type="GO" id="GO:0008521">
    <property type="term" value="F:acetyl-CoA transmembrane transporter activity"/>
    <property type="evidence" value="ECO:0007669"/>
    <property type="project" value="InterPro"/>
</dbReference>
<dbReference type="PANTHER" id="PTHR12778">
    <property type="entry name" value="SOLUTE CARRIER FAMILY 33 ACETYL-COA TRANSPORTER -RELATED"/>
    <property type="match status" value="1"/>
</dbReference>
<sequence length="653" mass="72519">MQTKRRNKEKSTSVCEVDEYLVELDLQNPDGQDYLNPKISYLNISEGSYSGQGISYFDLAKLMVGSSKDQASDFVASEQTNTASTSSTGSTTATKSPSMLSSSLRPRTLESPMDLAERNDGSYASREVLDHRPIANGHERKRSLTRKVEGSRLHESMRMVNAKSSWLDKVLLSGKDRKSFLLLILLYLLQGIPIGLTFGTLPFLLKPKLSYSQLALLSLSTYPYSLKLLWSPIVDSCFSAKVGRRKSWILPVQMIMGFSMWWLGTRINEWLEREVPNVTFLTFIFVSLIFFAATQDIAVDGWALTLLSHENLSYASTAQTIGLNSGYFLSFTVFLAFNSVEFGNKYFRSTPLETPLITLGGYLKFWSLIYFAVTVWLFKFQKEDPVSDDDPDMDIKKVYKVMYSIVKLKHVQSFIILHLVAKIGFMANDAVTSLKLLEKGFLKEDMAVAVLIDFPFQIIGGWVAASWSQGTKPLNPWVSAFSVRLFFGLLAMALVYGFPTTTPIPSTYFILVILFTVIGSFTSTVQFVGISAFHTQIADPIIGGTYMTLLNTVSNLGGTWPKPIVLQGVDYFSTATCRIKDDVVLKASECVSEHGKAACTALGGVCTIERDGYYVVSALCVSLGAILLVGYVIPTARKLQALPQNAWKVPIPQ</sequence>
<dbReference type="GO" id="GO:0016020">
    <property type="term" value="C:membrane"/>
    <property type="evidence" value="ECO:0007669"/>
    <property type="project" value="UniProtKB-SubCell"/>
</dbReference>
<feature type="transmembrane region" description="Helical" evidence="6">
    <location>
        <begin position="314"/>
        <end position="337"/>
    </location>
</feature>
<feature type="transmembrane region" description="Helical" evidence="6">
    <location>
        <begin position="247"/>
        <end position="263"/>
    </location>
</feature>
<evidence type="ECO:0000313" key="7">
    <source>
        <dbReference type="EMBL" id="CDZ96556.1"/>
    </source>
</evidence>
<feature type="transmembrane region" description="Helical" evidence="6">
    <location>
        <begin position="446"/>
        <end position="465"/>
    </location>
</feature>
<feature type="transmembrane region" description="Helical" evidence="6">
    <location>
        <begin position="508"/>
        <end position="530"/>
    </location>
</feature>
<dbReference type="InterPro" id="IPR024371">
    <property type="entry name" value="AcetylCoA_trans_1-like"/>
</dbReference>
<feature type="transmembrane region" description="Helical" evidence="6">
    <location>
        <begin position="357"/>
        <end position="378"/>
    </location>
</feature>
<evidence type="ECO:0000256" key="1">
    <source>
        <dbReference type="ARBA" id="ARBA00004141"/>
    </source>
</evidence>
<comment type="subcellular location">
    <subcellularLocation>
        <location evidence="1">Membrane</location>
        <topology evidence="1">Multi-pass membrane protein</topology>
    </subcellularLocation>
</comment>
<proteinExistence type="predicted"/>
<dbReference type="EMBL" id="LN483144">
    <property type="protein sequence ID" value="CDZ96556.1"/>
    <property type="molecule type" value="Genomic_DNA"/>
</dbReference>
<dbReference type="GO" id="GO:0035348">
    <property type="term" value="P:acetyl-CoA transmembrane transport"/>
    <property type="evidence" value="ECO:0007669"/>
    <property type="project" value="InterPro"/>
</dbReference>
<evidence type="ECO:0000256" key="3">
    <source>
        <dbReference type="ARBA" id="ARBA00022989"/>
    </source>
</evidence>
<dbReference type="AlphaFoldDB" id="A0A0F7SEB8"/>
<dbReference type="FunFam" id="1.20.1250.20:FF:000289">
    <property type="entry name" value="Acetyl-coenzyme A transporter 1"/>
    <property type="match status" value="1"/>
</dbReference>
<dbReference type="InterPro" id="IPR036259">
    <property type="entry name" value="MFS_trans_sf"/>
</dbReference>
<dbReference type="InterPro" id="IPR004752">
    <property type="entry name" value="AmpG_permease/AT-1"/>
</dbReference>
<feature type="transmembrane region" description="Helical" evidence="6">
    <location>
        <begin position="275"/>
        <end position="293"/>
    </location>
</feature>
<accession>A0A0F7SEB8</accession>
<evidence type="ECO:0000256" key="2">
    <source>
        <dbReference type="ARBA" id="ARBA00022692"/>
    </source>
</evidence>
<feature type="transmembrane region" description="Helical" evidence="6">
    <location>
        <begin position="180"/>
        <end position="203"/>
    </location>
</feature>
<keyword evidence="4 6" id="KW-0472">Membrane</keyword>
<dbReference type="Pfam" id="PF13000">
    <property type="entry name" value="Acatn"/>
    <property type="match status" value="3"/>
</dbReference>
<protein>
    <submittedName>
        <fullName evidence="7">Acetyl-CoA transporter</fullName>
    </submittedName>
</protein>
<evidence type="ECO:0000256" key="5">
    <source>
        <dbReference type="SAM" id="MobiDB-lite"/>
    </source>
</evidence>
<reference evidence="7" key="1">
    <citation type="submission" date="2014-08" db="EMBL/GenBank/DDBJ databases">
        <authorList>
            <person name="Sharma Rahul"/>
            <person name="Thines Marco"/>
        </authorList>
    </citation>
    <scope>NUCLEOTIDE SEQUENCE</scope>
</reference>
<keyword evidence="3 6" id="KW-1133">Transmembrane helix</keyword>
<evidence type="ECO:0000256" key="4">
    <source>
        <dbReference type="ARBA" id="ARBA00023136"/>
    </source>
</evidence>
<feature type="compositionally biased region" description="Low complexity" evidence="5">
    <location>
        <begin position="80"/>
        <end position="106"/>
    </location>
</feature>
<dbReference type="PANTHER" id="PTHR12778:SF9">
    <property type="entry name" value="ACETYL-COENZYME A TRANSPORTER 1"/>
    <property type="match status" value="1"/>
</dbReference>
<feature type="transmembrane region" description="Helical" evidence="6">
    <location>
        <begin position="612"/>
        <end position="633"/>
    </location>
</feature>
<evidence type="ECO:0000256" key="6">
    <source>
        <dbReference type="SAM" id="Phobius"/>
    </source>
</evidence>
<organism evidence="7">
    <name type="scientific">Phaffia rhodozyma</name>
    <name type="common">Yeast</name>
    <name type="synonym">Xanthophyllomyces dendrorhous</name>
    <dbReference type="NCBI Taxonomy" id="264483"/>
    <lineage>
        <taxon>Eukaryota</taxon>
        <taxon>Fungi</taxon>
        <taxon>Dikarya</taxon>
        <taxon>Basidiomycota</taxon>
        <taxon>Agaricomycotina</taxon>
        <taxon>Tremellomycetes</taxon>
        <taxon>Cystofilobasidiales</taxon>
        <taxon>Mrakiaceae</taxon>
        <taxon>Phaffia</taxon>
    </lineage>
</organism>
<dbReference type="Gene3D" id="1.20.1250.20">
    <property type="entry name" value="MFS general substrate transporter like domains"/>
    <property type="match status" value="1"/>
</dbReference>
<feature type="transmembrane region" description="Helical" evidence="6">
    <location>
        <begin position="477"/>
        <end position="496"/>
    </location>
</feature>
<dbReference type="SUPFAM" id="SSF103473">
    <property type="entry name" value="MFS general substrate transporter"/>
    <property type="match status" value="1"/>
</dbReference>
<name>A0A0F7SEB8_PHARH</name>